<proteinExistence type="predicted"/>
<organism evidence="2 3">
    <name type="scientific">Halalkalibacter krulwichiae</name>
    <dbReference type="NCBI Taxonomy" id="199441"/>
    <lineage>
        <taxon>Bacteria</taxon>
        <taxon>Bacillati</taxon>
        <taxon>Bacillota</taxon>
        <taxon>Bacilli</taxon>
        <taxon>Bacillales</taxon>
        <taxon>Bacillaceae</taxon>
        <taxon>Halalkalibacter</taxon>
    </lineage>
</organism>
<dbReference type="AlphaFoldDB" id="A0A1X9ME14"/>
<dbReference type="SUPFAM" id="SSF109854">
    <property type="entry name" value="DinB/YfiT-like putative metalloenzymes"/>
    <property type="match status" value="1"/>
</dbReference>
<dbReference type="Gene3D" id="1.20.120.450">
    <property type="entry name" value="dinb family like domain"/>
    <property type="match status" value="1"/>
</dbReference>
<dbReference type="KEGG" id="bkw:BkAM31D_07810"/>
<accession>A0A1X9ME14</accession>
<dbReference type="STRING" id="199441.BkAM31D_07810"/>
<dbReference type="InterPro" id="IPR024775">
    <property type="entry name" value="DinB-like"/>
</dbReference>
<dbReference type="Proteomes" id="UP000193006">
    <property type="component" value="Chromosome"/>
</dbReference>
<sequence>MNFNLNESIEILERTPQTLAVFLSNLSSEWVTCNEGQGTWNATEVIEHLIEGERTNWIPRLEFMLQKGESKPFPAFNRFSHIDDSTKMSIEQNLIEFKKIRHENIEKLKSLITSDVQLDLTGVHPEFGPVKVKELISTWVAHDFTHITQITRVMAKRYREDVGPWKGYLGILNKG</sequence>
<evidence type="ECO:0000313" key="3">
    <source>
        <dbReference type="Proteomes" id="UP000193006"/>
    </source>
</evidence>
<feature type="domain" description="DinB-like" evidence="1">
    <location>
        <begin position="12"/>
        <end position="150"/>
    </location>
</feature>
<reference evidence="2 3" key="1">
    <citation type="submission" date="2017-04" db="EMBL/GenBank/DDBJ databases">
        <title>Bacillus krulwichiae AM31D Genome sequencing and assembly.</title>
        <authorList>
            <person name="Krulwich T.A."/>
            <person name="Anastor L."/>
            <person name="Ehrlich R."/>
            <person name="Ehrlich G.D."/>
            <person name="Janto B."/>
        </authorList>
    </citation>
    <scope>NUCLEOTIDE SEQUENCE [LARGE SCALE GENOMIC DNA]</scope>
    <source>
        <strain evidence="2 3">AM31D</strain>
    </source>
</reference>
<protein>
    <submittedName>
        <fullName evidence="2">DinB superfamily protein</fullName>
    </submittedName>
</protein>
<dbReference type="RefSeq" id="WP_066152610.1">
    <property type="nucleotide sequence ID" value="NZ_CP020814.1"/>
</dbReference>
<keyword evidence="3" id="KW-1185">Reference proteome</keyword>
<dbReference type="Pfam" id="PF12867">
    <property type="entry name" value="DinB_2"/>
    <property type="match status" value="1"/>
</dbReference>
<gene>
    <name evidence="2" type="ORF">BkAM31D_07810</name>
</gene>
<dbReference type="InterPro" id="IPR034660">
    <property type="entry name" value="DinB/YfiT-like"/>
</dbReference>
<evidence type="ECO:0000313" key="2">
    <source>
        <dbReference type="EMBL" id="ARK29771.1"/>
    </source>
</evidence>
<dbReference type="EMBL" id="CP020814">
    <property type="protein sequence ID" value="ARK29771.1"/>
    <property type="molecule type" value="Genomic_DNA"/>
</dbReference>
<evidence type="ECO:0000259" key="1">
    <source>
        <dbReference type="Pfam" id="PF12867"/>
    </source>
</evidence>
<name>A0A1X9ME14_9BACI</name>